<dbReference type="SUPFAM" id="SSF55729">
    <property type="entry name" value="Acyl-CoA N-acyltransferases (Nat)"/>
    <property type="match status" value="1"/>
</dbReference>
<proteinExistence type="predicted"/>
<dbReference type="InterPro" id="IPR050832">
    <property type="entry name" value="Bact_Acetyltransf"/>
</dbReference>
<keyword evidence="2 4" id="KW-0012">Acyltransferase</keyword>
<dbReference type="RefSeq" id="WP_129700901.1">
    <property type="nucleotide sequence ID" value="NZ_CAUREL010000005.1"/>
</dbReference>
<gene>
    <name evidence="4" type="ORF">VVR66_04655</name>
</gene>
<sequence>MNPPAITLREPTFDDAAALGDLHVETWRETYGQLMPASAFDDAARAARVEMWQGTLQRPERDGTLLVAETKDQLIGFAGAAPSTDEHAARPLELRMLYVLAEHHGSGAGQALLEAVIGDNPAFLWVAKDNPRARRFYERNRFTTDGAEAVYIQATGFMIVRMVR</sequence>
<accession>A0ABV3UZW7</accession>
<dbReference type="InterPro" id="IPR016181">
    <property type="entry name" value="Acyl_CoA_acyltransferase"/>
</dbReference>
<dbReference type="Pfam" id="PF00583">
    <property type="entry name" value="Acetyltransf_1"/>
    <property type="match status" value="1"/>
</dbReference>
<dbReference type="Proteomes" id="UP001558481">
    <property type="component" value="Unassembled WGS sequence"/>
</dbReference>
<dbReference type="PANTHER" id="PTHR43877">
    <property type="entry name" value="AMINOALKYLPHOSPHONATE N-ACETYLTRANSFERASE-RELATED-RELATED"/>
    <property type="match status" value="1"/>
</dbReference>
<comment type="caution">
    <text evidence="4">The sequence shown here is derived from an EMBL/GenBank/DDBJ whole genome shotgun (WGS) entry which is preliminary data.</text>
</comment>
<evidence type="ECO:0000256" key="2">
    <source>
        <dbReference type="ARBA" id="ARBA00023315"/>
    </source>
</evidence>
<keyword evidence="5" id="KW-1185">Reference proteome</keyword>
<dbReference type="PROSITE" id="PS51186">
    <property type="entry name" value="GNAT"/>
    <property type="match status" value="1"/>
</dbReference>
<dbReference type="InterPro" id="IPR000182">
    <property type="entry name" value="GNAT_dom"/>
</dbReference>
<keyword evidence="1 4" id="KW-0808">Transferase</keyword>
<protein>
    <submittedName>
        <fullName evidence="4">GNAT family N-acetyltransferase</fullName>
        <ecNumber evidence="4">2.3.1.-</ecNumber>
    </submittedName>
</protein>
<evidence type="ECO:0000313" key="4">
    <source>
        <dbReference type="EMBL" id="MEX3593995.1"/>
    </source>
</evidence>
<name>A0ABV3UZW7_9MICC</name>
<reference evidence="4 5" key="1">
    <citation type="journal article" date="2024" name="Fungal Genet. Biol.">
        <title>The porcine skin microbiome exhibits broad fungal antagonism.</title>
        <authorList>
            <person name="De La Cruz K.F."/>
            <person name="Townsend E.C."/>
            <person name="Alex Cheong J.Z."/>
            <person name="Salamzade R."/>
            <person name="Liu A."/>
            <person name="Sandstrom S."/>
            <person name="Davila E."/>
            <person name="Huang L."/>
            <person name="Xu K.H."/>
            <person name="Wu S.Y."/>
            <person name="Meudt J.J."/>
            <person name="Shanmuganayagam D."/>
            <person name="Gibson A.L.F."/>
            <person name="Kalan L.R."/>
        </authorList>
    </citation>
    <scope>NUCLEOTIDE SEQUENCE [LARGE SCALE GENOMIC DNA]</scope>
    <source>
        <strain evidence="4 5">LK2625</strain>
    </source>
</reference>
<evidence type="ECO:0000256" key="1">
    <source>
        <dbReference type="ARBA" id="ARBA00022679"/>
    </source>
</evidence>
<dbReference type="GO" id="GO:0016746">
    <property type="term" value="F:acyltransferase activity"/>
    <property type="evidence" value="ECO:0007669"/>
    <property type="project" value="UniProtKB-KW"/>
</dbReference>
<dbReference type="Gene3D" id="3.40.630.30">
    <property type="match status" value="1"/>
</dbReference>
<evidence type="ECO:0000313" key="5">
    <source>
        <dbReference type="Proteomes" id="UP001558481"/>
    </source>
</evidence>
<organism evidence="4 5">
    <name type="scientific">Kocuria carniphila</name>
    <dbReference type="NCBI Taxonomy" id="262208"/>
    <lineage>
        <taxon>Bacteria</taxon>
        <taxon>Bacillati</taxon>
        <taxon>Actinomycetota</taxon>
        <taxon>Actinomycetes</taxon>
        <taxon>Micrococcales</taxon>
        <taxon>Micrococcaceae</taxon>
        <taxon>Kocuria</taxon>
    </lineage>
</organism>
<evidence type="ECO:0000259" key="3">
    <source>
        <dbReference type="PROSITE" id="PS51186"/>
    </source>
</evidence>
<dbReference type="CDD" id="cd04301">
    <property type="entry name" value="NAT_SF"/>
    <property type="match status" value="1"/>
</dbReference>
<feature type="domain" description="N-acetyltransferase" evidence="3">
    <location>
        <begin position="6"/>
        <end position="164"/>
    </location>
</feature>
<dbReference type="EC" id="2.3.1.-" evidence="4"/>
<dbReference type="EMBL" id="JAYWLU010000003">
    <property type="protein sequence ID" value="MEX3593995.1"/>
    <property type="molecule type" value="Genomic_DNA"/>
</dbReference>